<name>A0ABT6F7A4_9BACT</name>
<evidence type="ECO:0000313" key="3">
    <source>
        <dbReference type="Proteomes" id="UP001216907"/>
    </source>
</evidence>
<dbReference type="RefSeq" id="WP_277859822.1">
    <property type="nucleotide sequence ID" value="NZ_JARRAG010000001.1"/>
</dbReference>
<accession>A0ABT6F7A4</accession>
<dbReference type="Proteomes" id="UP001216907">
    <property type="component" value="Unassembled WGS sequence"/>
</dbReference>
<keyword evidence="3" id="KW-1185">Reference proteome</keyword>
<protein>
    <submittedName>
        <fullName evidence="2">Uncharacterized protein</fullName>
    </submittedName>
</protein>
<dbReference type="EMBL" id="JARRAG010000001">
    <property type="protein sequence ID" value="MDG3003472.1"/>
    <property type="molecule type" value="Genomic_DNA"/>
</dbReference>
<feature type="region of interest" description="Disordered" evidence="1">
    <location>
        <begin position="194"/>
        <end position="214"/>
    </location>
</feature>
<sequence>MTGLFGEVEVQMNTRNRMVLAYLGTREPAMDDTPSAPCYRVGELYIAGRTTWPEGSQYGYGPHGHELTIFTPDPSDEVVAAVRRGEARFAISVSGPIFFLAYRFGAEAGWRDVPYSWHLQHREARATPPLDPSPESRALLWISLVDSTDGLVLAQRGVTLSPAFTRTLHRTIRDQASSHFDPLECTLTVAEASRERPEAADRLRRATAWSKGNS</sequence>
<evidence type="ECO:0000313" key="2">
    <source>
        <dbReference type="EMBL" id="MDG3003472.1"/>
    </source>
</evidence>
<organism evidence="2 3">
    <name type="scientific">Paludisphaera mucosa</name>
    <dbReference type="NCBI Taxonomy" id="3030827"/>
    <lineage>
        <taxon>Bacteria</taxon>
        <taxon>Pseudomonadati</taxon>
        <taxon>Planctomycetota</taxon>
        <taxon>Planctomycetia</taxon>
        <taxon>Isosphaerales</taxon>
        <taxon>Isosphaeraceae</taxon>
        <taxon>Paludisphaera</taxon>
    </lineage>
</organism>
<proteinExistence type="predicted"/>
<comment type="caution">
    <text evidence="2">The sequence shown here is derived from an EMBL/GenBank/DDBJ whole genome shotgun (WGS) entry which is preliminary data.</text>
</comment>
<reference evidence="2 3" key="1">
    <citation type="submission" date="2023-03" db="EMBL/GenBank/DDBJ databases">
        <title>Paludisphaera mucosa sp. nov. a novel planctomycete from northern fen.</title>
        <authorList>
            <person name="Ivanova A."/>
        </authorList>
    </citation>
    <scope>NUCLEOTIDE SEQUENCE [LARGE SCALE GENOMIC DNA]</scope>
    <source>
        <strain evidence="2 3">Pla2</strain>
    </source>
</reference>
<gene>
    <name evidence="2" type="ORF">PZE19_06820</name>
</gene>
<evidence type="ECO:0000256" key="1">
    <source>
        <dbReference type="SAM" id="MobiDB-lite"/>
    </source>
</evidence>
<feature type="compositionally biased region" description="Basic and acidic residues" evidence="1">
    <location>
        <begin position="194"/>
        <end position="204"/>
    </location>
</feature>